<reference evidence="1 2" key="1">
    <citation type="journal article" date="2014" name="Genome Announc.">
        <title>Trypanosoma cruzi Clone Dm28c Draft Genome Sequence.</title>
        <authorList>
            <person name="Grisard E.C."/>
            <person name="Teixeira S.M."/>
            <person name="de Almeida L.G."/>
            <person name="Stoco P.H."/>
            <person name="Gerber A.L."/>
            <person name="Talavera-Lopez C."/>
            <person name="Lima O.C."/>
            <person name="Andersson B."/>
            <person name="de Vasconcelos A.T."/>
        </authorList>
    </citation>
    <scope>NUCLEOTIDE SEQUENCE [LARGE SCALE GENOMIC DNA]</scope>
    <source>
        <strain evidence="1 2">Dm28c</strain>
    </source>
</reference>
<name>V5B9K9_TRYCR</name>
<dbReference type="Proteomes" id="UP000017861">
    <property type="component" value="Unassembled WGS sequence"/>
</dbReference>
<protein>
    <recommendedName>
        <fullName evidence="3">Reverse transcriptase domain-containing protein</fullName>
    </recommendedName>
</protein>
<proteinExistence type="predicted"/>
<dbReference type="OrthoDB" id="250675at2759"/>
<sequence length="233" mass="25947">MYPKRRNEIKPYAVAPLCFWKPARKDLEPHPARGGDIFTAWRRRTLILWNRLCSALIFGPRLCPASATGKSACSSFCAVSRAIPPYAAAAARCTPLVPGGWEMDRPFPPYVLDMTIRDSLLDSAPGPGDMLNEFLHRLGPVARGTLGTMIHNSFANGSLPGPWKLVDTIPIPKPGKDPCRPESYRPTTLLSVLLKLTERMIRRRLSALLPHHPRQLRICTFAFCIGRGGTCYR</sequence>
<evidence type="ECO:0000313" key="1">
    <source>
        <dbReference type="EMBL" id="ESS62712.1"/>
    </source>
</evidence>
<gene>
    <name evidence="1" type="ORF">TCDM_09609</name>
</gene>
<evidence type="ECO:0008006" key="3">
    <source>
        <dbReference type="Google" id="ProtNLM"/>
    </source>
</evidence>
<dbReference type="PANTHER" id="PTHR36688">
    <property type="entry name" value="ENDO/EXONUCLEASE/PHOSPHATASE DOMAIN-CONTAINING PROTEIN"/>
    <property type="match status" value="1"/>
</dbReference>
<dbReference type="PANTHER" id="PTHR36688:SF2">
    <property type="entry name" value="ENDONUCLEASE_EXONUCLEASE_PHOSPHATASE DOMAIN-CONTAINING PROTEIN"/>
    <property type="match status" value="1"/>
</dbReference>
<accession>V5B9K9</accession>
<evidence type="ECO:0000313" key="2">
    <source>
        <dbReference type="Proteomes" id="UP000017861"/>
    </source>
</evidence>
<dbReference type="VEuPathDB" id="TriTrypDB:TCDM_09609"/>
<dbReference type="AlphaFoldDB" id="V5B9K9"/>
<comment type="caution">
    <text evidence="1">The sequence shown here is derived from an EMBL/GenBank/DDBJ whole genome shotgun (WGS) entry which is preliminary data.</text>
</comment>
<dbReference type="EMBL" id="AYLP01000166">
    <property type="protein sequence ID" value="ESS62712.1"/>
    <property type="molecule type" value="Genomic_DNA"/>
</dbReference>
<dbReference type="InterPro" id="IPR052560">
    <property type="entry name" value="RdDP_mobile_element"/>
</dbReference>
<organism evidence="1 2">
    <name type="scientific">Trypanosoma cruzi Dm28c</name>
    <dbReference type="NCBI Taxonomy" id="1416333"/>
    <lineage>
        <taxon>Eukaryota</taxon>
        <taxon>Discoba</taxon>
        <taxon>Euglenozoa</taxon>
        <taxon>Kinetoplastea</taxon>
        <taxon>Metakinetoplastina</taxon>
        <taxon>Trypanosomatida</taxon>
        <taxon>Trypanosomatidae</taxon>
        <taxon>Trypanosoma</taxon>
        <taxon>Schizotrypanum</taxon>
    </lineage>
</organism>